<dbReference type="eggNOG" id="COG1366">
    <property type="taxonomic scope" value="Bacteria"/>
</dbReference>
<dbReference type="AlphaFoldDB" id="A0A0A7EJ16"/>
<organism evidence="2 3">
    <name type="scientific">Pseudoalteromonas piratica</name>
    <dbReference type="NCBI Taxonomy" id="1348114"/>
    <lineage>
        <taxon>Bacteria</taxon>
        <taxon>Pseudomonadati</taxon>
        <taxon>Pseudomonadota</taxon>
        <taxon>Gammaproteobacteria</taxon>
        <taxon>Alteromonadales</taxon>
        <taxon>Pseudoalteromonadaceae</taxon>
        <taxon>Pseudoalteromonas</taxon>
    </lineage>
</organism>
<keyword evidence="3" id="KW-1185">Reference proteome</keyword>
<dbReference type="KEGG" id="pseo:OM33_16105"/>
<evidence type="ECO:0000313" key="2">
    <source>
        <dbReference type="EMBL" id="AIY66660.1"/>
    </source>
</evidence>
<name>A0A0A7EJ16_9GAMM</name>
<dbReference type="GO" id="GO:0043856">
    <property type="term" value="F:anti-sigma factor antagonist activity"/>
    <property type="evidence" value="ECO:0007669"/>
    <property type="project" value="TreeGrafter"/>
</dbReference>
<dbReference type="SUPFAM" id="SSF52091">
    <property type="entry name" value="SpoIIaa-like"/>
    <property type="match status" value="1"/>
</dbReference>
<dbReference type="InterPro" id="IPR036513">
    <property type="entry name" value="STAS_dom_sf"/>
</dbReference>
<reference evidence="2 3" key="1">
    <citation type="submission" date="2014-11" db="EMBL/GenBank/DDBJ databases">
        <title>Complete Genome Sequence of Pseudoalteromonas sp. Strain OCN003 Isolated from Kaneohe Bay, Oahu, Hawaii.</title>
        <authorList>
            <person name="Beurmann S."/>
            <person name="Videau P."/>
            <person name="Ushijima B."/>
            <person name="Smith A.M."/>
            <person name="Aeby G.S."/>
            <person name="Callahan S.M."/>
            <person name="Belcaid M."/>
        </authorList>
    </citation>
    <scope>NUCLEOTIDE SEQUENCE [LARGE SCALE GENOMIC DNA]</scope>
    <source>
        <strain evidence="2 3">OCN003</strain>
    </source>
</reference>
<dbReference type="RefSeq" id="WP_040135060.1">
    <property type="nucleotide sequence ID" value="NZ_CP009889.1"/>
</dbReference>
<dbReference type="EMBL" id="CP009889">
    <property type="protein sequence ID" value="AIY66660.1"/>
    <property type="molecule type" value="Genomic_DNA"/>
</dbReference>
<accession>A0A0A7EJ16</accession>
<evidence type="ECO:0000313" key="3">
    <source>
        <dbReference type="Proteomes" id="UP000030341"/>
    </source>
</evidence>
<feature type="domain" description="STAS" evidence="1">
    <location>
        <begin position="3"/>
        <end position="108"/>
    </location>
</feature>
<dbReference type="HOGENOM" id="CLU_115403_9_4_6"/>
<protein>
    <submittedName>
        <fullName evidence="2">Anti-anti-sigma regulatory factor</fullName>
    </submittedName>
</protein>
<dbReference type="OrthoDB" id="9796076at2"/>
<dbReference type="STRING" id="1348114.OM33_16105"/>
<evidence type="ECO:0000259" key="1">
    <source>
        <dbReference type="PROSITE" id="PS50801"/>
    </source>
</evidence>
<dbReference type="Gene3D" id="3.30.750.24">
    <property type="entry name" value="STAS domain"/>
    <property type="match status" value="1"/>
</dbReference>
<dbReference type="Pfam" id="PF01740">
    <property type="entry name" value="STAS"/>
    <property type="match status" value="1"/>
</dbReference>
<dbReference type="Proteomes" id="UP000030341">
    <property type="component" value="Chromosome 2"/>
</dbReference>
<proteinExistence type="predicted"/>
<dbReference type="CDD" id="cd07043">
    <property type="entry name" value="STAS_anti-anti-sigma_factors"/>
    <property type="match status" value="1"/>
</dbReference>
<sequence length="108" mass="12068">MNNLLPIKEQNNTLIVELPHDFSGLNVDKYRDHFECFAATQHDSVVLDFGNTEFIDSSGIGAMVFLFKRIEQRGVSMTLLDVAGQPEKLMKLLRVDATIPFVNSSPVA</sequence>
<dbReference type="InterPro" id="IPR002645">
    <property type="entry name" value="STAS_dom"/>
</dbReference>
<dbReference type="PANTHER" id="PTHR33495">
    <property type="entry name" value="ANTI-SIGMA FACTOR ANTAGONIST TM_1081-RELATED-RELATED"/>
    <property type="match status" value="1"/>
</dbReference>
<dbReference type="PROSITE" id="PS50801">
    <property type="entry name" value="STAS"/>
    <property type="match status" value="1"/>
</dbReference>
<gene>
    <name evidence="2" type="ORF">OM33_16105</name>
</gene>